<dbReference type="PANTHER" id="PTHR17630">
    <property type="entry name" value="DIENELACTONE HYDROLASE"/>
    <property type="match status" value="1"/>
</dbReference>
<evidence type="ECO:0000259" key="1">
    <source>
        <dbReference type="Pfam" id="PF01738"/>
    </source>
</evidence>
<dbReference type="Pfam" id="PF01738">
    <property type="entry name" value="DLH"/>
    <property type="match status" value="1"/>
</dbReference>
<evidence type="ECO:0000313" key="3">
    <source>
        <dbReference type="Proteomes" id="UP001521785"/>
    </source>
</evidence>
<dbReference type="EMBL" id="JAKJXO020000004">
    <property type="protein sequence ID" value="KAL1606308.1"/>
    <property type="molecule type" value="Genomic_DNA"/>
</dbReference>
<sequence>MDRLADVLIPTDAANQSVLSKYGGLLANMPSYLMWVGRHGKDKTHNTCVQWLRKLRQSDEAQGKKIGMVGMCWGGRFVLRAGRASESIQGADGKKVPLIDAGVALHPSNVVLPEDVEGLAVPVSIGWGEVDIVTPFKQKGQIEEIIKKRKEAGEVVPEVEHRVYTPGRHGFSVRGNPEDPAERKALEDSVTQVFEWFEKRL</sequence>
<evidence type="ECO:0000313" key="2">
    <source>
        <dbReference type="EMBL" id="KAL1606308.1"/>
    </source>
</evidence>
<protein>
    <recommendedName>
        <fullName evidence="1">Dienelactone hydrolase domain-containing protein</fullName>
    </recommendedName>
</protein>
<dbReference type="Gene3D" id="3.40.50.1820">
    <property type="entry name" value="alpha/beta hydrolase"/>
    <property type="match status" value="1"/>
</dbReference>
<gene>
    <name evidence="2" type="ORF">SLS60_003710</name>
</gene>
<dbReference type="Proteomes" id="UP001521785">
    <property type="component" value="Unassembled WGS sequence"/>
</dbReference>
<proteinExistence type="predicted"/>
<accession>A0ABR3RPF2</accession>
<name>A0ABR3RPF2_9PLEO</name>
<dbReference type="SUPFAM" id="SSF53474">
    <property type="entry name" value="alpha/beta-Hydrolases"/>
    <property type="match status" value="1"/>
</dbReference>
<comment type="caution">
    <text evidence="2">The sequence shown here is derived from an EMBL/GenBank/DDBJ whole genome shotgun (WGS) entry which is preliminary data.</text>
</comment>
<reference evidence="2 3" key="1">
    <citation type="submission" date="2024-02" db="EMBL/GenBank/DDBJ databases">
        <title>De novo assembly and annotation of 12 fungi associated with fruit tree decline syndrome in Ontario, Canada.</title>
        <authorList>
            <person name="Sulman M."/>
            <person name="Ellouze W."/>
            <person name="Ilyukhin E."/>
        </authorList>
    </citation>
    <scope>NUCLEOTIDE SEQUENCE [LARGE SCALE GENOMIC DNA]</scope>
    <source>
        <strain evidence="2 3">M42-189</strain>
    </source>
</reference>
<dbReference type="InterPro" id="IPR002925">
    <property type="entry name" value="Dienelactn_hydro"/>
</dbReference>
<dbReference type="PANTHER" id="PTHR17630:SF87">
    <property type="entry name" value="DIENELACTONE HYDROLASE DOMAIN-CONTAINING PROTEIN"/>
    <property type="match status" value="1"/>
</dbReference>
<organism evidence="2 3">
    <name type="scientific">Paraconiothyrium brasiliense</name>
    <dbReference type="NCBI Taxonomy" id="300254"/>
    <lineage>
        <taxon>Eukaryota</taxon>
        <taxon>Fungi</taxon>
        <taxon>Dikarya</taxon>
        <taxon>Ascomycota</taxon>
        <taxon>Pezizomycotina</taxon>
        <taxon>Dothideomycetes</taxon>
        <taxon>Pleosporomycetidae</taxon>
        <taxon>Pleosporales</taxon>
        <taxon>Massarineae</taxon>
        <taxon>Didymosphaeriaceae</taxon>
        <taxon>Paraconiothyrium</taxon>
    </lineage>
</organism>
<keyword evidence="3" id="KW-1185">Reference proteome</keyword>
<dbReference type="InterPro" id="IPR029058">
    <property type="entry name" value="AB_hydrolase_fold"/>
</dbReference>
<feature type="domain" description="Dienelactone hydrolase" evidence="1">
    <location>
        <begin position="43"/>
        <end position="199"/>
    </location>
</feature>